<feature type="region of interest" description="Disordered" evidence="1">
    <location>
        <begin position="668"/>
        <end position="700"/>
    </location>
</feature>
<dbReference type="Proteomes" id="UP000317977">
    <property type="component" value="Unassembled WGS sequence"/>
</dbReference>
<dbReference type="SUPFAM" id="SSF49344">
    <property type="entry name" value="CBD9-like"/>
    <property type="match status" value="1"/>
</dbReference>
<feature type="signal peptide" evidence="2">
    <location>
        <begin position="1"/>
        <end position="36"/>
    </location>
</feature>
<feature type="chain" id="PRO_5022730092" evidence="2">
    <location>
        <begin position="37"/>
        <end position="903"/>
    </location>
</feature>
<sequence length="903" mass="98303" precursor="true">MKNMTLGNQSCATHSFFCVLVAVGLLNLATVTKAKADLPESPPGYAETETLRADATLRSIAFQDASHGIAVGDRGMIVTTDDGGKSWIPRSSGIGCRIDDVVWTGPGRAVAVGGAYDAITRISRAVVLVTNDNGQRWLRGDDRELPRLKSVTVNEDGTLTADGDWSHPSLTRQFESRNAGRTWTGVGDPELMRPTPPQRPTGSSEFLAWAQATSTAVAIRDACQVGSSSVCAVGDHGTILISEDNGTTWTTRRGKDRRTAVLMIARTAESVAWSILGSESLESRHRTSVLIDDLGANNNDDADPIDLANQFSVTLGASGADRFRTVGEDPNEAALRWIAVMRPAVVLIDETLSTDTKQAFFQAATAAGVQRVAHYSTTLSQSTTLHSGALLPKTGVLASDLASDAMHLVAPEHTDIDSLSLTFVYDADPSHRTGESTASGLSLHSGRMLSPRSSPASRRQLQIIQARMKQSHRITQLLDTQGSREPFEKSLASVLDQTAKEDQFRLAWSILAKTKTTESASIQTHKAVLDEISRRFADQSAGKWAKLRLQSINHSTEWRRLNSILQASNVSLASATVPATRSVAVSPFQSGPQQNNAPENYFTDSTFLDPSMPGQVQQVSAIAPVVVPRPDLIEYTGATRAKAAAEVDLTWEFHPSVLLGMEASRRRGDDSSLQAITSSHSPNASHDMSEQPASLRQLSESRGNPWAGLLRSRGSQVIHAHHTPKPPHLDGVLDDACWQLNQASTDTPLRMSYDDDYIYAAFVCPSSSINRDDFDRDRATPRDNDLSKTDRMRICLDVDKDLFTSMQFQSSVARRTHDSIDGNAAWQPTWYLDVKEAKGLDGNSTTTFEIAILRRDIIDLPIQADSPWGETSWFVSAMILPGKSQSSTPTMPNPSDWMRVVFK</sequence>
<keyword evidence="5" id="KW-1185">Reference proteome</keyword>
<feature type="region of interest" description="Disordered" evidence="1">
    <location>
        <begin position="180"/>
        <end position="203"/>
    </location>
</feature>
<dbReference type="RefSeq" id="WP_186775995.1">
    <property type="nucleotide sequence ID" value="NZ_SJPX01000001.1"/>
</dbReference>
<evidence type="ECO:0000256" key="2">
    <source>
        <dbReference type="SAM" id="SignalP"/>
    </source>
</evidence>
<organism evidence="4 5">
    <name type="scientific">Rubripirellula reticaptiva</name>
    <dbReference type="NCBI Taxonomy" id="2528013"/>
    <lineage>
        <taxon>Bacteria</taxon>
        <taxon>Pseudomonadati</taxon>
        <taxon>Planctomycetota</taxon>
        <taxon>Planctomycetia</taxon>
        <taxon>Pirellulales</taxon>
        <taxon>Pirellulaceae</taxon>
        <taxon>Rubripirellula</taxon>
    </lineage>
</organism>
<keyword evidence="2" id="KW-0732">Signal</keyword>
<evidence type="ECO:0000256" key="1">
    <source>
        <dbReference type="SAM" id="MobiDB-lite"/>
    </source>
</evidence>
<comment type="caution">
    <text evidence="4">The sequence shown here is derived from an EMBL/GenBank/DDBJ whole genome shotgun (WGS) entry which is preliminary data.</text>
</comment>
<name>A0A5C6FCG3_9BACT</name>
<accession>A0A5C6FCG3</accession>
<dbReference type="SUPFAM" id="SSF110296">
    <property type="entry name" value="Oligoxyloglucan reducing end-specific cellobiohydrolase"/>
    <property type="match status" value="1"/>
</dbReference>
<gene>
    <name evidence="4" type="primary">hcf136</name>
    <name evidence="4" type="ORF">Poly59_06950</name>
</gene>
<dbReference type="Pfam" id="PF14870">
    <property type="entry name" value="PSII_BNR"/>
    <property type="match status" value="1"/>
</dbReference>
<evidence type="ECO:0000259" key="3">
    <source>
        <dbReference type="Pfam" id="PF14870"/>
    </source>
</evidence>
<feature type="region of interest" description="Disordered" evidence="1">
    <location>
        <begin position="434"/>
        <end position="456"/>
    </location>
</feature>
<proteinExistence type="predicted"/>
<evidence type="ECO:0000313" key="4">
    <source>
        <dbReference type="EMBL" id="TWU57786.1"/>
    </source>
</evidence>
<dbReference type="AlphaFoldDB" id="A0A5C6FCG3"/>
<feature type="domain" description="Photosynthesis system II assembly factor Ycf48/Hcf136-like" evidence="3">
    <location>
        <begin position="50"/>
        <end position="139"/>
    </location>
</feature>
<protein>
    <submittedName>
        <fullName evidence="4">Ycf48-like protein</fullName>
    </submittedName>
</protein>
<reference evidence="4 5" key="1">
    <citation type="submission" date="2019-02" db="EMBL/GenBank/DDBJ databases">
        <title>Deep-cultivation of Planctomycetes and their phenomic and genomic characterization uncovers novel biology.</title>
        <authorList>
            <person name="Wiegand S."/>
            <person name="Jogler M."/>
            <person name="Boedeker C."/>
            <person name="Pinto D."/>
            <person name="Vollmers J."/>
            <person name="Rivas-Marin E."/>
            <person name="Kohn T."/>
            <person name="Peeters S.H."/>
            <person name="Heuer A."/>
            <person name="Rast P."/>
            <person name="Oberbeckmann S."/>
            <person name="Bunk B."/>
            <person name="Jeske O."/>
            <person name="Meyerdierks A."/>
            <person name="Storesund J.E."/>
            <person name="Kallscheuer N."/>
            <person name="Luecker S."/>
            <person name="Lage O.M."/>
            <person name="Pohl T."/>
            <person name="Merkel B.J."/>
            <person name="Hornburger P."/>
            <person name="Mueller R.-W."/>
            <person name="Bruemmer F."/>
            <person name="Labrenz M."/>
            <person name="Spormann A.M."/>
            <person name="Op Den Camp H."/>
            <person name="Overmann J."/>
            <person name="Amann R."/>
            <person name="Jetten M.S.M."/>
            <person name="Mascher T."/>
            <person name="Medema M.H."/>
            <person name="Devos D.P."/>
            <person name="Kaster A.-K."/>
            <person name="Ovreas L."/>
            <person name="Rohde M."/>
            <person name="Galperin M.Y."/>
            <person name="Jogler C."/>
        </authorList>
    </citation>
    <scope>NUCLEOTIDE SEQUENCE [LARGE SCALE GENOMIC DNA]</scope>
    <source>
        <strain evidence="4 5">Poly59</strain>
    </source>
</reference>
<dbReference type="EMBL" id="SJPX01000001">
    <property type="protein sequence ID" value="TWU57786.1"/>
    <property type="molecule type" value="Genomic_DNA"/>
</dbReference>
<dbReference type="PANTHER" id="PTHR47199:SF2">
    <property type="entry name" value="PHOTOSYSTEM II STABILITY_ASSEMBLY FACTOR HCF136, CHLOROPLASTIC"/>
    <property type="match status" value="1"/>
</dbReference>
<dbReference type="InterPro" id="IPR028203">
    <property type="entry name" value="PSII_CF48-like_dom"/>
</dbReference>
<dbReference type="Gene3D" id="2.60.40.1190">
    <property type="match status" value="1"/>
</dbReference>
<evidence type="ECO:0000313" key="5">
    <source>
        <dbReference type="Proteomes" id="UP000317977"/>
    </source>
</evidence>
<dbReference type="PANTHER" id="PTHR47199">
    <property type="entry name" value="PHOTOSYSTEM II STABILITY/ASSEMBLY FACTOR HCF136, CHLOROPLASTIC"/>
    <property type="match status" value="1"/>
</dbReference>
<feature type="compositionally biased region" description="Polar residues" evidence="1">
    <location>
        <begin position="671"/>
        <end position="700"/>
    </location>
</feature>
<dbReference type="CDD" id="cd15482">
    <property type="entry name" value="Sialidase_non-viral"/>
    <property type="match status" value="1"/>
</dbReference>